<organism evidence="3 4">
    <name type="scientific">Paenisporosarcina quisquiliarum</name>
    <dbReference type="NCBI Taxonomy" id="365346"/>
    <lineage>
        <taxon>Bacteria</taxon>
        <taxon>Bacillati</taxon>
        <taxon>Bacillota</taxon>
        <taxon>Bacilli</taxon>
        <taxon>Bacillales</taxon>
        <taxon>Caryophanaceae</taxon>
        <taxon>Paenisporosarcina</taxon>
    </lineage>
</organism>
<keyword evidence="2" id="KW-0812">Transmembrane</keyword>
<protein>
    <submittedName>
        <fullName evidence="3">Uncharacterized protein</fullName>
    </submittedName>
</protein>
<sequence length="158" mass="17650">MNDNKDLIERNEEEPSGNGKSVRFNGLGMSMEVEESAKENNSNHTVNINNGISDSHSSKKQNNRVVEENNLGVFSFLSFIVSAIFVGIGFHKIFAYENVDAEEYEYLAEDNVNSYVGGDAYNFIINANYATGYFVLATLFVIIACTLLIIKELRNNTN</sequence>
<feature type="compositionally biased region" description="Basic and acidic residues" evidence="1">
    <location>
        <begin position="1"/>
        <end position="10"/>
    </location>
</feature>
<evidence type="ECO:0000313" key="4">
    <source>
        <dbReference type="Proteomes" id="UP001152173"/>
    </source>
</evidence>
<name>A0A9X3RFC6_9BACL</name>
<evidence type="ECO:0000256" key="1">
    <source>
        <dbReference type="SAM" id="MobiDB-lite"/>
    </source>
</evidence>
<comment type="caution">
    <text evidence="3">The sequence shown here is derived from an EMBL/GenBank/DDBJ whole genome shotgun (WGS) entry which is preliminary data.</text>
</comment>
<keyword evidence="4" id="KW-1185">Reference proteome</keyword>
<dbReference type="EMBL" id="JAMKBJ010000019">
    <property type="protein sequence ID" value="MCZ8538532.1"/>
    <property type="molecule type" value="Genomic_DNA"/>
</dbReference>
<feature type="transmembrane region" description="Helical" evidence="2">
    <location>
        <begin position="71"/>
        <end position="90"/>
    </location>
</feature>
<feature type="transmembrane region" description="Helical" evidence="2">
    <location>
        <begin position="130"/>
        <end position="150"/>
    </location>
</feature>
<dbReference type="AlphaFoldDB" id="A0A9X3RFC6"/>
<feature type="compositionally biased region" description="Polar residues" evidence="1">
    <location>
        <begin position="39"/>
        <end position="55"/>
    </location>
</feature>
<gene>
    <name evidence="3" type="ORF">M9R32_15160</name>
</gene>
<evidence type="ECO:0000313" key="3">
    <source>
        <dbReference type="EMBL" id="MCZ8538532.1"/>
    </source>
</evidence>
<dbReference type="RefSeq" id="WP_269927598.1">
    <property type="nucleotide sequence ID" value="NZ_JAMKBJ010000019.1"/>
</dbReference>
<evidence type="ECO:0000256" key="2">
    <source>
        <dbReference type="SAM" id="Phobius"/>
    </source>
</evidence>
<dbReference type="Proteomes" id="UP001152173">
    <property type="component" value="Unassembled WGS sequence"/>
</dbReference>
<keyword evidence="2" id="KW-1133">Transmembrane helix</keyword>
<keyword evidence="2" id="KW-0472">Membrane</keyword>
<reference evidence="3" key="1">
    <citation type="submission" date="2022-05" db="EMBL/GenBank/DDBJ databases">
        <authorList>
            <person name="Colautti A."/>
            <person name="Iacumin L."/>
        </authorList>
    </citation>
    <scope>NUCLEOTIDE SEQUENCE</scope>
    <source>
        <strain evidence="3">SK 55</strain>
    </source>
</reference>
<accession>A0A9X3RFC6</accession>
<feature type="region of interest" description="Disordered" evidence="1">
    <location>
        <begin position="1"/>
        <end position="24"/>
    </location>
</feature>
<proteinExistence type="predicted"/>
<feature type="region of interest" description="Disordered" evidence="1">
    <location>
        <begin position="37"/>
        <end position="61"/>
    </location>
</feature>